<evidence type="ECO:0000256" key="2">
    <source>
        <dbReference type="ARBA" id="ARBA00007261"/>
    </source>
</evidence>
<evidence type="ECO:0000256" key="9">
    <source>
        <dbReference type="SAM" id="SignalP"/>
    </source>
</evidence>
<dbReference type="Proteomes" id="UP000560658">
    <property type="component" value="Unassembled WGS sequence"/>
</dbReference>
<evidence type="ECO:0000256" key="5">
    <source>
        <dbReference type="ARBA" id="ARBA00022801"/>
    </source>
</evidence>
<dbReference type="EC" id="3.4.24.-" evidence="12"/>
<sequence length="938" mass="106319">MKRLFLLYALLCAYNTWGLHAQINLQQELPQDPKTIVGKLPNGITYYLRHNTEPAGRASFYIIRNAGALLEEDEQNGLAHFLEHMAFQGTTAFPGKGIISGLEKHGVAFGQNVNAYTAHNETVYNLSSVPTASESLLDTCLLILHDWSYYLTLEDKEIDDERGVISEEWRTRRTPSFRIQAQTFPVLFKGSKYAVRDVIGSLDVIKNFKYQTIRDFYHKWYRSDLEAIAVVGDIDVQVMEDKIKKLFSKIPVVENPVERPFFSIPDHDETNYVLATDKEVSGTSIAATVRFRDLSAAEKNTVAYLKEVLIASFYNSMLNARISEIMQQETPPFMRGNIGFGGLVRGYAAYSINVVPKPNEEALAWEAILKENERVKRFGFTDSELARAKTNMLAGLESAYKQKDKVDNEGYMEDIKSHFLEQAPMLDFETYYLLVKQLMPLITAGDVSDKAKVWNCTKNRTITISGPSEGEKFLTKEEVLALWDKVSNATDIQAYEDKVGGTSLIGEELKGGTVVSSKRLPRFNATEWGLSNGAKVVYRRVDYEKDNVSLTAYSEGGTSLYDVDMLPAAENASSIVSSFGVGDFDPVALQKMLSGKMAGCGVSISGLSETLSGSSTPKDMETMFQLLYLRFEKPRFDKTLFASMMTRNKLSLSQMKDKPQQIMQDSIRMIMGNYHPRVLLLNDNYLEQITLDKLEKVYRDRIKDASDFTFFIVGNAEEEQVRLLAEKYIGSLKSEYRKETWKDNQVRGSKGKVVKEIKLKLEVPKTTVVTSFSKDLKYSLYNSLCNSILEGILQLRYTENIREKEGGTYGVSVKAGISRIPNSTCSMTMQFDCDPDKADFLKTLVYAETEKIMNTAPTQEEMNKVIANLRKINEQSKNHNSYWMSIIMSYYIEGVDLTDPKNFDYILDKMKPRDIQKFAEKLFKGANITDLMFKPENM</sequence>
<evidence type="ECO:0000313" key="12">
    <source>
        <dbReference type="EMBL" id="MBB4043519.1"/>
    </source>
</evidence>
<dbReference type="InterPro" id="IPR011249">
    <property type="entry name" value="Metalloenz_LuxS/M16"/>
</dbReference>
<evidence type="ECO:0000256" key="8">
    <source>
        <dbReference type="RuleBase" id="RU004447"/>
    </source>
</evidence>
<dbReference type="EMBL" id="JACIER010000004">
    <property type="protein sequence ID" value="MBB4043519.1"/>
    <property type="molecule type" value="Genomic_DNA"/>
</dbReference>
<dbReference type="InterPro" id="IPR011765">
    <property type="entry name" value="Pept_M16_N"/>
</dbReference>
<dbReference type="AlphaFoldDB" id="A0A840CY61"/>
<dbReference type="Pfam" id="PF00675">
    <property type="entry name" value="Peptidase_M16"/>
    <property type="match status" value="1"/>
</dbReference>
<comment type="similarity">
    <text evidence="2 8">Belongs to the peptidase M16 family.</text>
</comment>
<keyword evidence="3 12" id="KW-0645">Protease</keyword>
<feature type="domain" description="Peptidase M16 C-terminal" evidence="11">
    <location>
        <begin position="689"/>
        <end position="869"/>
    </location>
</feature>
<feature type="signal peptide" evidence="9">
    <location>
        <begin position="1"/>
        <end position="21"/>
    </location>
</feature>
<evidence type="ECO:0000313" key="13">
    <source>
        <dbReference type="Proteomes" id="UP000560658"/>
    </source>
</evidence>
<dbReference type="SUPFAM" id="SSF63411">
    <property type="entry name" value="LuxS/MPP-like metallohydrolase"/>
    <property type="match status" value="4"/>
</dbReference>
<keyword evidence="13" id="KW-1185">Reference proteome</keyword>
<dbReference type="PANTHER" id="PTHR43690">
    <property type="entry name" value="NARDILYSIN"/>
    <property type="match status" value="1"/>
</dbReference>
<evidence type="ECO:0000259" key="10">
    <source>
        <dbReference type="Pfam" id="PF00675"/>
    </source>
</evidence>
<keyword evidence="6" id="KW-0862">Zinc</keyword>
<dbReference type="Pfam" id="PF05193">
    <property type="entry name" value="Peptidase_M16_C"/>
    <property type="match status" value="2"/>
</dbReference>
<dbReference type="PROSITE" id="PS00143">
    <property type="entry name" value="INSULINASE"/>
    <property type="match status" value="1"/>
</dbReference>
<feature type="domain" description="Peptidase M16 N-terminal" evidence="10">
    <location>
        <begin position="51"/>
        <end position="169"/>
    </location>
</feature>
<evidence type="ECO:0000256" key="7">
    <source>
        <dbReference type="ARBA" id="ARBA00023049"/>
    </source>
</evidence>
<dbReference type="InterPro" id="IPR001431">
    <property type="entry name" value="Pept_M16_Zn_BS"/>
</dbReference>
<evidence type="ECO:0000256" key="3">
    <source>
        <dbReference type="ARBA" id="ARBA00022670"/>
    </source>
</evidence>
<keyword evidence="9" id="KW-0732">Signal</keyword>
<feature type="chain" id="PRO_5032987321" evidence="9">
    <location>
        <begin position="22"/>
        <end position="938"/>
    </location>
</feature>
<dbReference type="PANTHER" id="PTHR43690:SF34">
    <property type="entry name" value="ZINC PROTEASE PQQL-LIKE"/>
    <property type="match status" value="1"/>
</dbReference>
<keyword evidence="4" id="KW-0479">Metal-binding</keyword>
<comment type="cofactor">
    <cofactor evidence="1">
        <name>Zn(2+)</name>
        <dbReference type="ChEBI" id="CHEBI:29105"/>
    </cofactor>
</comment>
<reference evidence="12" key="1">
    <citation type="submission" date="2020-08" db="EMBL/GenBank/DDBJ databases">
        <title>Genomic Encyclopedia of Type Strains, Phase IV (KMG-IV): sequencing the most valuable type-strain genomes for metagenomic binning, comparative biology and taxonomic classification.</title>
        <authorList>
            <person name="Goeker M."/>
        </authorList>
    </citation>
    <scope>NUCLEOTIDE SEQUENCE [LARGE SCALE GENOMIC DNA]</scope>
    <source>
        <strain evidence="12">DSM 105720</strain>
    </source>
</reference>
<keyword evidence="7" id="KW-0482">Metalloprotease</keyword>
<keyword evidence="5 12" id="KW-0378">Hydrolase</keyword>
<dbReference type="InterPro" id="IPR007863">
    <property type="entry name" value="Peptidase_M16_C"/>
</dbReference>
<organism evidence="12 13">
    <name type="scientific">Bacteroides reticulotermitis</name>
    <dbReference type="NCBI Taxonomy" id="1133319"/>
    <lineage>
        <taxon>Bacteria</taxon>
        <taxon>Pseudomonadati</taxon>
        <taxon>Bacteroidota</taxon>
        <taxon>Bacteroidia</taxon>
        <taxon>Bacteroidales</taxon>
        <taxon>Bacteroidaceae</taxon>
        <taxon>Bacteroides</taxon>
    </lineage>
</organism>
<evidence type="ECO:0000256" key="6">
    <source>
        <dbReference type="ARBA" id="ARBA00022833"/>
    </source>
</evidence>
<gene>
    <name evidence="12" type="ORF">GGR06_001301</name>
</gene>
<accession>A0A840CY61</accession>
<feature type="domain" description="Peptidase M16 C-terminal" evidence="11">
    <location>
        <begin position="208"/>
        <end position="391"/>
    </location>
</feature>
<dbReference type="RefSeq" id="WP_183208087.1">
    <property type="nucleotide sequence ID" value="NZ_JACIER010000004.1"/>
</dbReference>
<proteinExistence type="inferred from homology"/>
<dbReference type="InterPro" id="IPR050626">
    <property type="entry name" value="Peptidase_M16"/>
</dbReference>
<dbReference type="GO" id="GO:0006508">
    <property type="term" value="P:proteolysis"/>
    <property type="evidence" value="ECO:0007669"/>
    <property type="project" value="UniProtKB-KW"/>
</dbReference>
<dbReference type="GO" id="GO:0046872">
    <property type="term" value="F:metal ion binding"/>
    <property type="evidence" value="ECO:0007669"/>
    <property type="project" value="UniProtKB-KW"/>
</dbReference>
<dbReference type="GO" id="GO:0004222">
    <property type="term" value="F:metalloendopeptidase activity"/>
    <property type="evidence" value="ECO:0007669"/>
    <property type="project" value="InterPro"/>
</dbReference>
<protein>
    <submittedName>
        <fullName evidence="12">Zinc protease</fullName>
        <ecNumber evidence="12">3.4.24.-</ecNumber>
    </submittedName>
</protein>
<evidence type="ECO:0000259" key="11">
    <source>
        <dbReference type="Pfam" id="PF05193"/>
    </source>
</evidence>
<dbReference type="Gene3D" id="3.30.830.10">
    <property type="entry name" value="Metalloenzyme, LuxS/M16 peptidase-like"/>
    <property type="match status" value="4"/>
</dbReference>
<evidence type="ECO:0000256" key="1">
    <source>
        <dbReference type="ARBA" id="ARBA00001947"/>
    </source>
</evidence>
<comment type="caution">
    <text evidence="12">The sequence shown here is derived from an EMBL/GenBank/DDBJ whole genome shotgun (WGS) entry which is preliminary data.</text>
</comment>
<evidence type="ECO:0000256" key="4">
    <source>
        <dbReference type="ARBA" id="ARBA00022723"/>
    </source>
</evidence>
<name>A0A840CY61_9BACE</name>